<reference evidence="1 2" key="1">
    <citation type="journal article" date="2018" name="Mol. Biol. Evol.">
        <title>Broad Genomic Sampling Reveals a Smut Pathogenic Ancestry of the Fungal Clade Ustilaginomycotina.</title>
        <authorList>
            <person name="Kijpornyongpan T."/>
            <person name="Mondo S.J."/>
            <person name="Barry K."/>
            <person name="Sandor L."/>
            <person name="Lee J."/>
            <person name="Lipzen A."/>
            <person name="Pangilinan J."/>
            <person name="LaButti K."/>
            <person name="Hainaut M."/>
            <person name="Henrissat B."/>
            <person name="Grigoriev I.V."/>
            <person name="Spatafora J.W."/>
            <person name="Aime M.C."/>
        </authorList>
    </citation>
    <scope>NUCLEOTIDE SEQUENCE [LARGE SCALE GENOMIC DNA]</scope>
    <source>
        <strain evidence="1 2">SA 807</strain>
    </source>
</reference>
<name>A0ACD0P3I0_9BASI</name>
<dbReference type="Proteomes" id="UP000245626">
    <property type="component" value="Unassembled WGS sequence"/>
</dbReference>
<protein>
    <submittedName>
        <fullName evidence="1">Uncharacterized protein</fullName>
    </submittedName>
</protein>
<gene>
    <name evidence="1" type="ORF">IE53DRAFT_384911</name>
</gene>
<keyword evidence="2" id="KW-1185">Reference proteome</keyword>
<accession>A0ACD0P3I0</accession>
<sequence>MSSNLERRPLSEGKEDAIKGLADEGREAEQGDVEKVNEEGKDSESVGMVKIKPPYYAVIFSSVRKTRSEKEEEAYSETSSLIQSLAEGQQGYLGIESVSRQRTSLVDPDHPTTAAAGAGQDFPQTITISYWKDLESIKRWKAESRHLEAQRRGKADWYRGYRVRVAKVEREYGFGF</sequence>
<organism evidence="1 2">
    <name type="scientific">Violaceomyces palustris</name>
    <dbReference type="NCBI Taxonomy" id="1673888"/>
    <lineage>
        <taxon>Eukaryota</taxon>
        <taxon>Fungi</taxon>
        <taxon>Dikarya</taxon>
        <taxon>Basidiomycota</taxon>
        <taxon>Ustilaginomycotina</taxon>
        <taxon>Ustilaginomycetes</taxon>
        <taxon>Violaceomycetales</taxon>
        <taxon>Violaceomycetaceae</taxon>
        <taxon>Violaceomyces</taxon>
    </lineage>
</organism>
<dbReference type="EMBL" id="KZ819766">
    <property type="protein sequence ID" value="PWN52616.1"/>
    <property type="molecule type" value="Genomic_DNA"/>
</dbReference>
<evidence type="ECO:0000313" key="2">
    <source>
        <dbReference type="Proteomes" id="UP000245626"/>
    </source>
</evidence>
<proteinExistence type="predicted"/>
<evidence type="ECO:0000313" key="1">
    <source>
        <dbReference type="EMBL" id="PWN52616.1"/>
    </source>
</evidence>